<evidence type="ECO:0008006" key="4">
    <source>
        <dbReference type="Google" id="ProtNLM"/>
    </source>
</evidence>
<feature type="transmembrane region" description="Helical" evidence="1">
    <location>
        <begin position="55"/>
        <end position="76"/>
    </location>
</feature>
<comment type="caution">
    <text evidence="2">The sequence shown here is derived from an EMBL/GenBank/DDBJ whole genome shotgun (WGS) entry which is preliminary data.</text>
</comment>
<sequence>MSLTPEEVRAPARDAVVFRSSRARTFVVVFAVLMAAYLVVSPLVDWIAGGTGDPWWVVGLQAALIGAGFAGAYAVSARAALNTWVRVSSAGLELASQDSDPIMLDWGDIVAVVFRRDGLRTVLEVLPAGMDRVHPVQGGAVGGPALADSPRGPVFTADLTQIWPGPRKLRREIARHTRG</sequence>
<gene>
    <name evidence="2" type="ORF">J5X75_23225</name>
</gene>
<protein>
    <recommendedName>
        <fullName evidence="4">PH domain-containing protein</fullName>
    </recommendedName>
</protein>
<reference evidence="2 3" key="1">
    <citation type="submission" date="2021-03" db="EMBL/GenBank/DDBJ databases">
        <title>Actinoplanes flavus sp. nov., a novel actinomycete isolated from Coconut Palm rhizosphere soil.</title>
        <authorList>
            <person name="Luo X."/>
        </authorList>
    </citation>
    <scope>NUCLEOTIDE SEQUENCE [LARGE SCALE GENOMIC DNA]</scope>
    <source>
        <strain evidence="2 3">NEAU-H7</strain>
    </source>
</reference>
<organism evidence="2 3">
    <name type="scientific">Actinoplanes flavus</name>
    <dbReference type="NCBI Taxonomy" id="2820290"/>
    <lineage>
        <taxon>Bacteria</taxon>
        <taxon>Bacillati</taxon>
        <taxon>Actinomycetota</taxon>
        <taxon>Actinomycetes</taxon>
        <taxon>Micromonosporales</taxon>
        <taxon>Micromonosporaceae</taxon>
        <taxon>Actinoplanes</taxon>
    </lineage>
</organism>
<name>A0ABS3UNU1_9ACTN</name>
<proteinExistence type="predicted"/>
<feature type="transmembrane region" description="Helical" evidence="1">
    <location>
        <begin position="26"/>
        <end position="49"/>
    </location>
</feature>
<evidence type="ECO:0000313" key="3">
    <source>
        <dbReference type="Proteomes" id="UP000679690"/>
    </source>
</evidence>
<dbReference type="Proteomes" id="UP000679690">
    <property type="component" value="Unassembled WGS sequence"/>
</dbReference>
<evidence type="ECO:0000313" key="2">
    <source>
        <dbReference type="EMBL" id="MBO3740422.1"/>
    </source>
</evidence>
<dbReference type="RefSeq" id="WP_208469605.1">
    <property type="nucleotide sequence ID" value="NZ_JAGFNS010000015.1"/>
</dbReference>
<evidence type="ECO:0000256" key="1">
    <source>
        <dbReference type="SAM" id="Phobius"/>
    </source>
</evidence>
<dbReference type="EMBL" id="JAGFNS010000015">
    <property type="protein sequence ID" value="MBO3740422.1"/>
    <property type="molecule type" value="Genomic_DNA"/>
</dbReference>
<keyword evidence="1" id="KW-0472">Membrane</keyword>
<keyword evidence="1" id="KW-0812">Transmembrane</keyword>
<accession>A0ABS3UNU1</accession>
<keyword evidence="1" id="KW-1133">Transmembrane helix</keyword>
<keyword evidence="3" id="KW-1185">Reference proteome</keyword>